<name>A0A1X1ZLP1_MYCNO</name>
<evidence type="ECO:0000259" key="3">
    <source>
        <dbReference type="Pfam" id="PF12484"/>
    </source>
</evidence>
<dbReference type="InterPro" id="IPR022171">
    <property type="entry name" value="PPE_C"/>
</dbReference>
<dbReference type="RefSeq" id="WP_085137646.1">
    <property type="nucleotide sequence ID" value="NZ_LQPI01000024.1"/>
</dbReference>
<comment type="caution">
    <text evidence="4">The sequence shown here is derived from an EMBL/GenBank/DDBJ whole genome shotgun (WGS) entry which is preliminary data.</text>
</comment>
<gene>
    <name evidence="4" type="ORF">AWC18_03625</name>
</gene>
<dbReference type="FunFam" id="1.20.1260.20:FF:000001">
    <property type="entry name" value="PPE family protein PPE41"/>
    <property type="match status" value="1"/>
</dbReference>
<dbReference type="PANTHER" id="PTHR46766">
    <property type="entry name" value="GLUTAMINE-RICH PROTEIN 2"/>
    <property type="match status" value="1"/>
</dbReference>
<dbReference type="Gene3D" id="1.20.1260.20">
    <property type="entry name" value="PPE superfamily"/>
    <property type="match status" value="1"/>
</dbReference>
<organism evidence="4 5">
    <name type="scientific">Mycolicibacter nonchromogenicus</name>
    <name type="common">Mycobacterium nonchromogenicum</name>
    <dbReference type="NCBI Taxonomy" id="1782"/>
    <lineage>
        <taxon>Bacteria</taxon>
        <taxon>Bacillati</taxon>
        <taxon>Actinomycetota</taxon>
        <taxon>Actinomycetes</taxon>
        <taxon>Mycobacteriales</taxon>
        <taxon>Mycobacteriaceae</taxon>
        <taxon>Mycolicibacter</taxon>
    </lineage>
</organism>
<proteinExistence type="inferred from homology"/>
<evidence type="ECO:0000259" key="2">
    <source>
        <dbReference type="Pfam" id="PF00823"/>
    </source>
</evidence>
<evidence type="ECO:0008006" key="6">
    <source>
        <dbReference type="Google" id="ProtNLM"/>
    </source>
</evidence>
<evidence type="ECO:0000313" key="4">
    <source>
        <dbReference type="EMBL" id="ORW24031.1"/>
    </source>
</evidence>
<dbReference type="PANTHER" id="PTHR46766:SF1">
    <property type="entry name" value="GLUTAMINE-RICH PROTEIN 2"/>
    <property type="match status" value="1"/>
</dbReference>
<accession>A0A1X1ZLP1</accession>
<keyword evidence="5" id="KW-1185">Reference proteome</keyword>
<dbReference type="Pfam" id="PF12484">
    <property type="entry name" value="PPE-SVP"/>
    <property type="match status" value="1"/>
</dbReference>
<dbReference type="Proteomes" id="UP000193108">
    <property type="component" value="Unassembled WGS sequence"/>
</dbReference>
<evidence type="ECO:0000313" key="5">
    <source>
        <dbReference type="Proteomes" id="UP000193108"/>
    </source>
</evidence>
<dbReference type="InterPro" id="IPR000030">
    <property type="entry name" value="PPE_dom"/>
</dbReference>
<dbReference type="EMBL" id="LQPI01000024">
    <property type="protein sequence ID" value="ORW24031.1"/>
    <property type="molecule type" value="Genomic_DNA"/>
</dbReference>
<dbReference type="AlphaFoldDB" id="A0A1X1ZLP1"/>
<feature type="domain" description="PPE family C-terminal" evidence="3">
    <location>
        <begin position="298"/>
        <end position="379"/>
    </location>
</feature>
<dbReference type="SUPFAM" id="SSF140459">
    <property type="entry name" value="PE/PPE dimer-like"/>
    <property type="match status" value="1"/>
</dbReference>
<evidence type="ECO:0000256" key="1">
    <source>
        <dbReference type="ARBA" id="ARBA00010652"/>
    </source>
</evidence>
<comment type="similarity">
    <text evidence="1">Belongs to the mycobacterial PPE family.</text>
</comment>
<dbReference type="Pfam" id="PF00823">
    <property type="entry name" value="PPE"/>
    <property type="match status" value="1"/>
</dbReference>
<dbReference type="InterPro" id="IPR038332">
    <property type="entry name" value="PPE_sf"/>
</dbReference>
<dbReference type="GO" id="GO:0052572">
    <property type="term" value="P:response to host immune response"/>
    <property type="evidence" value="ECO:0007669"/>
    <property type="project" value="TreeGrafter"/>
</dbReference>
<sequence length="384" mass="37365">MLDFGVLPPEINSGRIYTGPGSLLTAASAWENLAAELQTAAASYDSVISGLVAGPWTGPAATAMAAAAAPYATWLRGAGTQADTTARQAIAAAEAYSAAAAAVVPPPVIGANRVLLQQLVATNFFGQNSPAIGEVERQYAEMWAQDAAAMYRYASSSATASTLTAFSQPPQTTNASGQSAQSAAVAQAGAATAGDGAATDIFSSLISIIGQISPFTGLATQGLSATMTGWSGTANMLSNVNNGIGLAAFQAENPGGLDEILHPPKIGPAGLGLGGLGLGKTGLGSAGLGAGLGSTGSSASAGTALRIGGLSVPHGWAMPVTLTSAGAPLPTSAVPAVPVPAGGMPGGAFGETMLGTLAGRGLGAATSRAAAHRRTVVPRSPAAG</sequence>
<dbReference type="STRING" id="1782.AWC18_03625"/>
<reference evidence="4 5" key="1">
    <citation type="submission" date="2016-01" db="EMBL/GenBank/DDBJ databases">
        <title>The new phylogeny of the genus Mycobacterium.</title>
        <authorList>
            <person name="Tarcisio F."/>
            <person name="Conor M."/>
            <person name="Antonella G."/>
            <person name="Elisabetta G."/>
            <person name="Giulia F.S."/>
            <person name="Sara T."/>
            <person name="Anna F."/>
            <person name="Clotilde B."/>
            <person name="Roberto B."/>
            <person name="Veronica D.S."/>
            <person name="Fabio R."/>
            <person name="Monica P."/>
            <person name="Olivier J."/>
            <person name="Enrico T."/>
            <person name="Nicola S."/>
        </authorList>
    </citation>
    <scope>NUCLEOTIDE SEQUENCE [LARGE SCALE GENOMIC DNA]</scope>
    <source>
        <strain evidence="4 5">DSM 44164</strain>
    </source>
</reference>
<protein>
    <recommendedName>
        <fullName evidence="6">PPE family protein</fullName>
    </recommendedName>
</protein>
<feature type="domain" description="PPE" evidence="2">
    <location>
        <begin position="3"/>
        <end position="164"/>
    </location>
</feature>